<organism evidence="2 3">
    <name type="scientific">Halorientalis persicus</name>
    <dbReference type="NCBI Taxonomy" id="1367881"/>
    <lineage>
        <taxon>Archaea</taxon>
        <taxon>Methanobacteriati</taxon>
        <taxon>Methanobacteriota</taxon>
        <taxon>Stenosarchaea group</taxon>
        <taxon>Halobacteria</taxon>
        <taxon>Halobacteriales</taxon>
        <taxon>Haloarculaceae</taxon>
        <taxon>Halorientalis</taxon>
    </lineage>
</organism>
<feature type="compositionally biased region" description="Basic and acidic residues" evidence="1">
    <location>
        <begin position="27"/>
        <end position="43"/>
    </location>
</feature>
<feature type="region of interest" description="Disordered" evidence="1">
    <location>
        <begin position="1"/>
        <end position="68"/>
    </location>
</feature>
<feature type="compositionally biased region" description="Basic and acidic residues" evidence="1">
    <location>
        <begin position="1"/>
        <end position="15"/>
    </location>
</feature>
<evidence type="ECO:0000313" key="2">
    <source>
        <dbReference type="EMBL" id="SEO96707.1"/>
    </source>
</evidence>
<protein>
    <submittedName>
        <fullName evidence="2">Uncharacterized protein</fullName>
    </submittedName>
</protein>
<evidence type="ECO:0000256" key="1">
    <source>
        <dbReference type="SAM" id="MobiDB-lite"/>
    </source>
</evidence>
<dbReference type="AlphaFoldDB" id="A0A1H8U0Q7"/>
<proteinExistence type="predicted"/>
<reference evidence="3" key="1">
    <citation type="submission" date="2016-10" db="EMBL/GenBank/DDBJ databases">
        <authorList>
            <person name="Varghese N."/>
            <person name="Submissions S."/>
        </authorList>
    </citation>
    <scope>NUCLEOTIDE SEQUENCE [LARGE SCALE GENOMIC DNA]</scope>
    <source>
        <strain evidence="3">IBRC-M 10043</strain>
    </source>
</reference>
<dbReference type="EMBL" id="FOCX01000025">
    <property type="protein sequence ID" value="SEO96707.1"/>
    <property type="molecule type" value="Genomic_DNA"/>
</dbReference>
<keyword evidence="3" id="KW-1185">Reference proteome</keyword>
<accession>A0A1H8U0Q7</accession>
<gene>
    <name evidence="2" type="ORF">SAMN05216388_10256</name>
</gene>
<name>A0A1H8U0Q7_9EURY</name>
<evidence type="ECO:0000313" key="3">
    <source>
        <dbReference type="Proteomes" id="UP000198775"/>
    </source>
</evidence>
<feature type="compositionally biased region" description="Basic and acidic residues" evidence="1">
    <location>
        <begin position="59"/>
        <end position="68"/>
    </location>
</feature>
<dbReference type="Proteomes" id="UP000198775">
    <property type="component" value="Unassembled WGS sequence"/>
</dbReference>
<sequence length="68" mass="7742">MSESQRADTHGRESSETVSRPIPPWVFDEKEALDTISDQHKQAQESGEIFAGNQNQPEKSMESARRLR</sequence>